<comment type="caution">
    <text evidence="2">The sequence shown here is derived from an EMBL/GenBank/DDBJ whole genome shotgun (WGS) entry which is preliminary data.</text>
</comment>
<evidence type="ECO:0000256" key="1">
    <source>
        <dbReference type="SAM" id="Phobius"/>
    </source>
</evidence>
<evidence type="ECO:0000313" key="2">
    <source>
        <dbReference type="EMBL" id="CAH0539805.1"/>
    </source>
</evidence>
<gene>
    <name evidence="2" type="ORF">VMF7928_02462</name>
</gene>
<protein>
    <submittedName>
        <fullName evidence="2">Uncharacterized protein</fullName>
    </submittedName>
</protein>
<name>A0ABM9A542_9VIBR</name>
<keyword evidence="1" id="KW-0472">Membrane</keyword>
<feature type="transmembrane region" description="Helical" evidence="1">
    <location>
        <begin position="6"/>
        <end position="24"/>
    </location>
</feature>
<dbReference type="RefSeq" id="WP_237361886.1">
    <property type="nucleotide sequence ID" value="NZ_CAKLDM010000002.1"/>
</dbReference>
<proteinExistence type="predicted"/>
<sequence>MKGEWIALLGAIVGSLITILPNWIKDKRKLIKLKNAFWEEVESYQSEISQVTCDLVDEYLNPTRTRVTCGPNSSGHSYINALKVELGVELPQPIRQLTRHIEDRTKIICTGIAKRNEQAIDSKNKELKQRVSSKPFTNPTYSQQRTATAIVECCKLLHELMKALETKERFTFKSEVNLSEKVTSILEHLKPDLSKSEINSILNRRPH</sequence>
<keyword evidence="3" id="KW-1185">Reference proteome</keyword>
<evidence type="ECO:0000313" key="3">
    <source>
        <dbReference type="Proteomes" id="UP000838748"/>
    </source>
</evidence>
<keyword evidence="1" id="KW-0812">Transmembrane</keyword>
<dbReference type="EMBL" id="CAKLDM010000002">
    <property type="protein sequence ID" value="CAH0539805.1"/>
    <property type="molecule type" value="Genomic_DNA"/>
</dbReference>
<keyword evidence="1" id="KW-1133">Transmembrane helix</keyword>
<dbReference type="Proteomes" id="UP000838748">
    <property type="component" value="Unassembled WGS sequence"/>
</dbReference>
<accession>A0ABM9A542</accession>
<reference evidence="2" key="1">
    <citation type="submission" date="2021-11" db="EMBL/GenBank/DDBJ databases">
        <authorList>
            <person name="Rodrigo-Torres L."/>
            <person name="Arahal R. D."/>
            <person name="Lucena T."/>
        </authorList>
    </citation>
    <scope>NUCLEOTIDE SEQUENCE</scope>
    <source>
        <strain evidence="2">CECT 7928</strain>
    </source>
</reference>
<organism evidence="2 3">
    <name type="scientific">Vibrio marisflavi CECT 7928</name>
    <dbReference type="NCBI Taxonomy" id="634439"/>
    <lineage>
        <taxon>Bacteria</taxon>
        <taxon>Pseudomonadati</taxon>
        <taxon>Pseudomonadota</taxon>
        <taxon>Gammaproteobacteria</taxon>
        <taxon>Vibrionales</taxon>
        <taxon>Vibrionaceae</taxon>
        <taxon>Vibrio</taxon>
    </lineage>
</organism>